<dbReference type="EC" id="2.4.-.-" evidence="2"/>
<gene>
    <name evidence="2" type="ORF">WNY58_00870</name>
</gene>
<dbReference type="Pfam" id="PF00535">
    <property type="entry name" value="Glycos_transf_2"/>
    <property type="match status" value="1"/>
</dbReference>
<comment type="caution">
    <text evidence="2">The sequence shown here is derived from an EMBL/GenBank/DDBJ whole genome shotgun (WGS) entry which is preliminary data.</text>
</comment>
<protein>
    <submittedName>
        <fullName evidence="2">Glycosyltransferase family A protein</fullName>
        <ecNumber evidence="2">2.4.-.-</ecNumber>
    </submittedName>
</protein>
<dbReference type="PANTHER" id="PTHR22916">
    <property type="entry name" value="GLYCOSYLTRANSFERASE"/>
    <property type="match status" value="1"/>
</dbReference>
<dbReference type="SUPFAM" id="SSF53448">
    <property type="entry name" value="Nucleotide-diphospho-sugar transferases"/>
    <property type="match status" value="1"/>
</dbReference>
<dbReference type="InterPro" id="IPR029044">
    <property type="entry name" value="Nucleotide-diphossugar_trans"/>
</dbReference>
<dbReference type="Gene3D" id="3.90.550.10">
    <property type="entry name" value="Spore Coat Polysaccharide Biosynthesis Protein SpsA, Chain A"/>
    <property type="match status" value="1"/>
</dbReference>
<proteinExistence type="predicted"/>
<accession>A0ABU9TMJ4</accession>
<keyword evidence="2" id="KW-0328">Glycosyltransferase</keyword>
<reference evidence="2 3" key="1">
    <citation type="submission" date="2024-03" db="EMBL/GenBank/DDBJ databases">
        <title>Community enrichment and isolation of bacterial strains for fucoidan degradation.</title>
        <authorList>
            <person name="Sichert A."/>
        </authorList>
    </citation>
    <scope>NUCLEOTIDE SEQUENCE [LARGE SCALE GENOMIC DNA]</scope>
    <source>
        <strain evidence="2 3">AS76</strain>
    </source>
</reference>
<dbReference type="CDD" id="cd00761">
    <property type="entry name" value="Glyco_tranf_GTA_type"/>
    <property type="match status" value="1"/>
</dbReference>
<keyword evidence="3" id="KW-1185">Reference proteome</keyword>
<dbReference type="GO" id="GO:0016757">
    <property type="term" value="F:glycosyltransferase activity"/>
    <property type="evidence" value="ECO:0007669"/>
    <property type="project" value="UniProtKB-KW"/>
</dbReference>
<dbReference type="Proteomes" id="UP001449225">
    <property type="component" value="Unassembled WGS sequence"/>
</dbReference>
<evidence type="ECO:0000313" key="2">
    <source>
        <dbReference type="EMBL" id="MEM5534930.1"/>
    </source>
</evidence>
<keyword evidence="2" id="KW-0808">Transferase</keyword>
<evidence type="ECO:0000313" key="3">
    <source>
        <dbReference type="Proteomes" id="UP001449225"/>
    </source>
</evidence>
<name>A0ABU9TMJ4_9GAMM</name>
<dbReference type="EMBL" id="JBBMRA010000001">
    <property type="protein sequence ID" value="MEM5534930.1"/>
    <property type="molecule type" value="Genomic_DNA"/>
</dbReference>
<organism evidence="2 3">
    <name type="scientific">Neptuniibacter pectenicola</name>
    <dbReference type="NCBI Taxonomy" id="1806669"/>
    <lineage>
        <taxon>Bacteria</taxon>
        <taxon>Pseudomonadati</taxon>
        <taxon>Pseudomonadota</taxon>
        <taxon>Gammaproteobacteria</taxon>
        <taxon>Oceanospirillales</taxon>
        <taxon>Oceanospirillaceae</taxon>
        <taxon>Neptuniibacter</taxon>
    </lineage>
</organism>
<sequence length="350" mass="39917">MDSHQPKISIVITCYNYEKYIKTSIESVLNQDYANKELIVVDDVSSDSSREIISRYDDRLTAVFHKENKGQGGAFNSGFAASSGELVIFLDADDYLLPGALDMAAANMSSDCSIYMYHMDLVDAEGVAYDVFPKYEAPFDTTFAKSKLLRSGWYQSTVTSGLVFSRSFLDQVMPMNGEAFREGSDGYLVTLAPLYGELAGFDSKLSAYRQHGGNHSGFNQRLLKRAEWCLEHDQQRYIALSIHAERTGNSVSIEQLGNNDLLHLEQRMCKSLFLNEPTTKFENRRFIADNAIKALKYSNFSVINIFFIKFWWLLLKTLPNKYAKVIFAWRMLPSSRPLWLKKVARIIRRV</sequence>
<feature type="domain" description="Glycosyltransferase 2-like" evidence="1">
    <location>
        <begin position="9"/>
        <end position="131"/>
    </location>
</feature>
<dbReference type="RefSeq" id="WP_342853412.1">
    <property type="nucleotide sequence ID" value="NZ_JBBMRA010000001.1"/>
</dbReference>
<dbReference type="PANTHER" id="PTHR22916:SF65">
    <property type="entry name" value="SLR1065 PROTEIN"/>
    <property type="match status" value="1"/>
</dbReference>
<evidence type="ECO:0000259" key="1">
    <source>
        <dbReference type="Pfam" id="PF00535"/>
    </source>
</evidence>
<dbReference type="InterPro" id="IPR001173">
    <property type="entry name" value="Glyco_trans_2-like"/>
</dbReference>